<dbReference type="Proteomes" id="UP000006023">
    <property type="component" value="Unassembled WGS sequence"/>
</dbReference>
<evidence type="ECO:0000256" key="3">
    <source>
        <dbReference type="ARBA" id="ARBA00022630"/>
    </source>
</evidence>
<dbReference type="InterPro" id="IPR046373">
    <property type="entry name" value="Acyl-CoA_Oxase/DH_mid-dom_sf"/>
</dbReference>
<comment type="caution">
    <text evidence="9">The sequence shown here is derived from an EMBL/GenBank/DDBJ whole genome shotgun (WGS) entry which is preliminary data.</text>
</comment>
<dbReference type="Gene3D" id="2.40.110.10">
    <property type="entry name" value="Butyryl-CoA Dehydrogenase, subunit A, domain 2"/>
    <property type="match status" value="1"/>
</dbReference>
<evidence type="ECO:0000256" key="5">
    <source>
        <dbReference type="ARBA" id="ARBA00023002"/>
    </source>
</evidence>
<dbReference type="Pfam" id="PF02770">
    <property type="entry name" value="Acyl-CoA_dh_M"/>
    <property type="match status" value="1"/>
</dbReference>
<dbReference type="STRING" id="1075090.GOAMR_58_00430"/>
<reference evidence="9 10" key="1">
    <citation type="submission" date="2011-11" db="EMBL/GenBank/DDBJ databases">
        <title>Whole genome shotgun sequence of Gordonia amarae NBRC 15530.</title>
        <authorList>
            <person name="Takarada H."/>
            <person name="Hosoyama A."/>
            <person name="Tsuchikane K."/>
            <person name="Katsumata H."/>
            <person name="Yamazaki S."/>
            <person name="Fujita N."/>
        </authorList>
    </citation>
    <scope>NUCLEOTIDE SEQUENCE [LARGE SCALE GENOMIC DNA]</scope>
    <source>
        <strain evidence="9 10">NBRC 15530</strain>
    </source>
</reference>
<evidence type="ECO:0000259" key="8">
    <source>
        <dbReference type="Pfam" id="PF02771"/>
    </source>
</evidence>
<feature type="domain" description="Acyl-CoA oxidase/dehydrogenase middle" evidence="7">
    <location>
        <begin position="535"/>
        <end position="622"/>
    </location>
</feature>
<dbReference type="Pfam" id="PF02771">
    <property type="entry name" value="Acyl-CoA_dh_N"/>
    <property type="match status" value="2"/>
</dbReference>
<dbReference type="eggNOG" id="COG1960">
    <property type="taxonomic scope" value="Bacteria"/>
</dbReference>
<evidence type="ECO:0000259" key="6">
    <source>
        <dbReference type="Pfam" id="PF00441"/>
    </source>
</evidence>
<keyword evidence="5" id="KW-0560">Oxidoreductase</keyword>
<gene>
    <name evidence="9" type="ORF">GOAMR_58_00430</name>
</gene>
<comment type="similarity">
    <text evidence="2">Belongs to the acyl-CoA dehydrogenase family.</text>
</comment>
<dbReference type="InterPro" id="IPR036250">
    <property type="entry name" value="AcylCo_DH-like_C"/>
</dbReference>
<keyword evidence="4" id="KW-0274">FAD</keyword>
<dbReference type="InterPro" id="IPR009100">
    <property type="entry name" value="AcylCoA_DH/oxidase_NM_dom_sf"/>
</dbReference>
<dbReference type="InterPro" id="IPR037069">
    <property type="entry name" value="AcylCoA_DH/ox_N_sf"/>
</dbReference>
<dbReference type="Gene3D" id="1.10.540.10">
    <property type="entry name" value="Acyl-CoA dehydrogenase/oxidase, N-terminal domain"/>
    <property type="match status" value="2"/>
</dbReference>
<dbReference type="PANTHER" id="PTHR43292">
    <property type="entry name" value="ACYL-COA DEHYDROGENASE"/>
    <property type="match status" value="1"/>
</dbReference>
<proteinExistence type="inferred from homology"/>
<accession>G7GSU2</accession>
<evidence type="ECO:0000313" key="9">
    <source>
        <dbReference type="EMBL" id="GAB06667.1"/>
    </source>
</evidence>
<dbReference type="InterPro" id="IPR013786">
    <property type="entry name" value="AcylCoA_DH/ox_N"/>
</dbReference>
<feature type="domain" description="Acyl-CoA dehydrogenase/oxidase C-terminal" evidence="6">
    <location>
        <begin position="641"/>
        <end position="791"/>
    </location>
</feature>
<dbReference type="InterPro" id="IPR009075">
    <property type="entry name" value="AcylCo_DH/oxidase_C"/>
</dbReference>
<dbReference type="EMBL" id="BAED01000058">
    <property type="protein sequence ID" value="GAB06667.1"/>
    <property type="molecule type" value="Genomic_DNA"/>
</dbReference>
<feature type="domain" description="Acyl-CoA dehydrogenase/oxidase N-terminal" evidence="8">
    <location>
        <begin position="8"/>
        <end position="115"/>
    </location>
</feature>
<keyword evidence="3" id="KW-0285">Flavoprotein</keyword>
<dbReference type="PANTHER" id="PTHR43292:SF3">
    <property type="entry name" value="ACYL-COA DEHYDROGENASE FADE29"/>
    <property type="match status" value="1"/>
</dbReference>
<dbReference type="GO" id="GO:0050660">
    <property type="term" value="F:flavin adenine dinucleotide binding"/>
    <property type="evidence" value="ECO:0007669"/>
    <property type="project" value="InterPro"/>
</dbReference>
<keyword evidence="10" id="KW-1185">Reference proteome</keyword>
<evidence type="ECO:0000313" key="10">
    <source>
        <dbReference type="Proteomes" id="UP000006023"/>
    </source>
</evidence>
<evidence type="ECO:0000256" key="4">
    <source>
        <dbReference type="ARBA" id="ARBA00022827"/>
    </source>
</evidence>
<evidence type="ECO:0000256" key="1">
    <source>
        <dbReference type="ARBA" id="ARBA00001974"/>
    </source>
</evidence>
<evidence type="ECO:0000256" key="2">
    <source>
        <dbReference type="ARBA" id="ARBA00009347"/>
    </source>
</evidence>
<evidence type="ECO:0000259" key="7">
    <source>
        <dbReference type="Pfam" id="PF02770"/>
    </source>
</evidence>
<feature type="domain" description="Acyl-CoA dehydrogenase/oxidase N-terminal" evidence="8">
    <location>
        <begin position="419"/>
        <end position="531"/>
    </location>
</feature>
<dbReference type="SUPFAM" id="SSF47203">
    <property type="entry name" value="Acyl-CoA dehydrogenase C-terminal domain-like"/>
    <property type="match status" value="2"/>
</dbReference>
<sequence>MDFALDATASAVRDVATDVLSRHEAEWSSTFGKHAHADDHDAKLWQSLVDAGLLALALPESAGGDDLGVLGVAPLLRTLGAAAAVTPAIGTIAAELTLRSAAPATRERLAAPPARGAWYSVAVSEPGAALTVNPVTRIIDGKLTGVKTGVLHADGAVAFFVTTADGVVVVPREAAGVTVARTPSSSGAGEYTVAFTDVAVAADDILGVDSAVLRDQYRLALARYADGLIEGATRLTADHVSTREQFGKPIALFQAVSQQLADIYVIGRGMELATTAAGWRLSQGLAAGRDLTIATYWLAAEIPATMRTMTHLHGGIGVDLTYPLHRYFSVAKDLARLVGGAAANLDELASSSHEVSRLVADAPRTSTGEKVSSSLVEVPPSLVEVRGAQATSLETPHADLETPHADTAPEDTTMFVDLTPEQYALRDEMRSYFTGLVSAEDAREMLVDRHGPAYRKVIKQMGDDGRLGVGWPKEYGGKGFGEIEQQLFTNEAVRADVPLPSVTLQTVGPTLQALGTEEQKQRFLPAILAGEVHFAIGYTEPDAGTDLASLTTTAVRDGDHYIVNGQKIFTTGGHDADYIWLACRTDKEVPKHKGITILIVDTTDPGFSWTPIITADGAHHVNATYYNDVKVPVSMRVGEEGGGWRLITTQLNHERVMLGPAGKLDGLAEHVRAWARGTGPDGVVIGEHTDVTRTLAQIDAYVRINELLNWQVASTGEAISMADAAATKVFSTERLQLVGRMIDEIVGRFGDLSDEATADLVNWLDVQQKRNAVITFGGGVNEVMRDMIATAGLGLPKAKR</sequence>
<dbReference type="GO" id="GO:0016627">
    <property type="term" value="F:oxidoreductase activity, acting on the CH-CH group of donors"/>
    <property type="evidence" value="ECO:0007669"/>
    <property type="project" value="InterPro"/>
</dbReference>
<dbReference type="Gene3D" id="1.20.140.10">
    <property type="entry name" value="Butyryl-CoA Dehydrogenase, subunit A, domain 3"/>
    <property type="match status" value="2"/>
</dbReference>
<organism evidence="9 10">
    <name type="scientific">Gordonia amarae NBRC 15530</name>
    <dbReference type="NCBI Taxonomy" id="1075090"/>
    <lineage>
        <taxon>Bacteria</taxon>
        <taxon>Bacillati</taxon>
        <taxon>Actinomycetota</taxon>
        <taxon>Actinomycetes</taxon>
        <taxon>Mycobacteriales</taxon>
        <taxon>Gordoniaceae</taxon>
        <taxon>Gordonia</taxon>
    </lineage>
</organism>
<dbReference type="Pfam" id="PF00441">
    <property type="entry name" value="Acyl-CoA_dh_1"/>
    <property type="match status" value="2"/>
</dbReference>
<name>G7GSU2_9ACTN</name>
<dbReference type="InterPro" id="IPR006091">
    <property type="entry name" value="Acyl-CoA_Oxase/DH_mid-dom"/>
</dbReference>
<dbReference type="GO" id="GO:0005886">
    <property type="term" value="C:plasma membrane"/>
    <property type="evidence" value="ECO:0007669"/>
    <property type="project" value="TreeGrafter"/>
</dbReference>
<dbReference type="SUPFAM" id="SSF56645">
    <property type="entry name" value="Acyl-CoA dehydrogenase NM domain-like"/>
    <property type="match status" value="2"/>
</dbReference>
<protein>
    <submittedName>
        <fullName evidence="9">Putative acyl-CoA dehydrogenase</fullName>
    </submittedName>
</protein>
<comment type="cofactor">
    <cofactor evidence="1">
        <name>FAD</name>
        <dbReference type="ChEBI" id="CHEBI:57692"/>
    </cofactor>
</comment>
<dbReference type="AlphaFoldDB" id="G7GSU2"/>
<feature type="domain" description="Acyl-CoA dehydrogenase/oxidase C-terminal" evidence="6">
    <location>
        <begin position="217"/>
        <end position="332"/>
    </location>
</feature>
<dbReference type="InterPro" id="IPR052161">
    <property type="entry name" value="Mycobact_Acyl-CoA_DH"/>
</dbReference>